<feature type="transmembrane region" description="Helical" evidence="7">
    <location>
        <begin position="20"/>
        <end position="42"/>
    </location>
</feature>
<dbReference type="AlphaFoldDB" id="A0AB38TIJ4"/>
<dbReference type="GO" id="GO:0055085">
    <property type="term" value="P:transmembrane transport"/>
    <property type="evidence" value="ECO:0007669"/>
    <property type="project" value="InterPro"/>
</dbReference>
<dbReference type="CDD" id="cd06261">
    <property type="entry name" value="TM_PBP2"/>
    <property type="match status" value="1"/>
</dbReference>
<keyword evidence="5 7" id="KW-1133">Transmembrane helix</keyword>
<dbReference type="Proteomes" id="UP001060070">
    <property type="component" value="Chromosome"/>
</dbReference>
<sequence length="306" mass="33021">MDRGNPVSTSAGATVSGSRLAGFLLVAPLLLGLSAFAIYPFLDVLALSLSKSSLGRQFQHWPVLTNFAAIQRDGDFQAALLRTTIFAIPVALIQLALGLAIAMMLHSSLKQARWVRSLILLPLMTPPMMVAVAWKLILAPAGGLLNGVLLRTGIIDQPVSFLGTMPAAFLSVAVADTWQWTPFVAILAYAALQTLPDEVFEAASVDGASPRTIFWQITLPMLMPTLLAILLLRVVIAFKLFDLVYGLTFGGPGFSTTVTTFRIWRTAMQEFDVGLAAAQTLVFAILVSIVTLPITWLHKRSETRSG</sequence>
<dbReference type="InterPro" id="IPR035906">
    <property type="entry name" value="MetI-like_sf"/>
</dbReference>
<comment type="similarity">
    <text evidence="7">Belongs to the binding-protein-dependent transport system permease family.</text>
</comment>
<feature type="transmembrane region" description="Helical" evidence="7">
    <location>
        <begin position="117"/>
        <end position="137"/>
    </location>
</feature>
<dbReference type="RefSeq" id="WP_024504905.1">
    <property type="nucleotide sequence ID" value="NZ_CP088147.1"/>
</dbReference>
<evidence type="ECO:0000313" key="10">
    <source>
        <dbReference type="Proteomes" id="UP001060070"/>
    </source>
</evidence>
<feature type="transmembrane region" description="Helical" evidence="7">
    <location>
        <begin position="276"/>
        <end position="297"/>
    </location>
</feature>
<evidence type="ECO:0000256" key="3">
    <source>
        <dbReference type="ARBA" id="ARBA00022475"/>
    </source>
</evidence>
<reference evidence="9 10" key="1">
    <citation type="journal article" date="2022" name="Microbiol. Resour. Announc.">
        <title>Complete Genome Sequence of Mesorhizobium ciceri Strain R30, a Rhizobium Used as a Commercial Inoculant for Chickpea in Argentina.</title>
        <authorList>
            <person name="Foresto E."/>
            <person name="Revale S."/>
            <person name="Primo E."/>
            <person name="Nievas F."/>
            <person name="Carezzano E."/>
            <person name="Puente M."/>
            <person name="Alzari P."/>
            <person name="Mart M."/>
            <person name="Ben-Assaya M."/>
            <person name="Mornico D."/>
            <person name="Santoro M."/>
            <person name="Mart F."/>
            <person name="Giordano W."/>
            <person name="Bogino P."/>
        </authorList>
    </citation>
    <scope>NUCLEOTIDE SEQUENCE [LARGE SCALE GENOMIC DNA]</scope>
    <source>
        <strain evidence="9 10">R30</strain>
    </source>
</reference>
<dbReference type="InterPro" id="IPR000515">
    <property type="entry name" value="MetI-like"/>
</dbReference>
<evidence type="ECO:0000256" key="4">
    <source>
        <dbReference type="ARBA" id="ARBA00022692"/>
    </source>
</evidence>
<keyword evidence="10" id="KW-1185">Reference proteome</keyword>
<feature type="transmembrane region" description="Helical" evidence="7">
    <location>
        <begin position="85"/>
        <end position="105"/>
    </location>
</feature>
<evidence type="ECO:0000259" key="8">
    <source>
        <dbReference type="PROSITE" id="PS50928"/>
    </source>
</evidence>
<dbReference type="InterPro" id="IPR051393">
    <property type="entry name" value="ABC_transporter_permease"/>
</dbReference>
<dbReference type="Gene3D" id="1.10.3720.10">
    <property type="entry name" value="MetI-like"/>
    <property type="match status" value="1"/>
</dbReference>
<evidence type="ECO:0000256" key="2">
    <source>
        <dbReference type="ARBA" id="ARBA00022448"/>
    </source>
</evidence>
<name>A0AB38TIJ4_9HYPH</name>
<protein>
    <submittedName>
        <fullName evidence="9">Sugar ABC transporter permease</fullName>
    </submittedName>
</protein>
<dbReference type="PANTHER" id="PTHR30193">
    <property type="entry name" value="ABC TRANSPORTER PERMEASE PROTEIN"/>
    <property type="match status" value="1"/>
</dbReference>
<dbReference type="SUPFAM" id="SSF161098">
    <property type="entry name" value="MetI-like"/>
    <property type="match status" value="1"/>
</dbReference>
<evidence type="ECO:0000313" key="9">
    <source>
        <dbReference type="EMBL" id="UTU54440.1"/>
    </source>
</evidence>
<keyword evidence="2 7" id="KW-0813">Transport</keyword>
<gene>
    <name evidence="9" type="ORF">LRP29_14055</name>
</gene>
<evidence type="ECO:0000256" key="7">
    <source>
        <dbReference type="RuleBase" id="RU363032"/>
    </source>
</evidence>
<evidence type="ECO:0000256" key="5">
    <source>
        <dbReference type="ARBA" id="ARBA00022989"/>
    </source>
</evidence>
<accession>A0AB38TIJ4</accession>
<dbReference type="PANTHER" id="PTHR30193:SF45">
    <property type="entry name" value="ABC TRANSPORTER PERMEASE PROTEIN"/>
    <property type="match status" value="1"/>
</dbReference>
<dbReference type="GO" id="GO:0005886">
    <property type="term" value="C:plasma membrane"/>
    <property type="evidence" value="ECO:0007669"/>
    <property type="project" value="UniProtKB-SubCell"/>
</dbReference>
<feature type="transmembrane region" description="Helical" evidence="7">
    <location>
        <begin position="243"/>
        <end position="264"/>
    </location>
</feature>
<evidence type="ECO:0000256" key="1">
    <source>
        <dbReference type="ARBA" id="ARBA00004651"/>
    </source>
</evidence>
<proteinExistence type="inferred from homology"/>
<comment type="subcellular location">
    <subcellularLocation>
        <location evidence="1 7">Cell membrane</location>
        <topology evidence="1 7">Multi-pass membrane protein</topology>
    </subcellularLocation>
</comment>
<feature type="domain" description="ABC transmembrane type-1" evidence="8">
    <location>
        <begin position="80"/>
        <end position="294"/>
    </location>
</feature>
<keyword evidence="3" id="KW-1003">Cell membrane</keyword>
<organism evidence="9 10">
    <name type="scientific">Mesorhizobium ciceri</name>
    <dbReference type="NCBI Taxonomy" id="39645"/>
    <lineage>
        <taxon>Bacteria</taxon>
        <taxon>Pseudomonadati</taxon>
        <taxon>Pseudomonadota</taxon>
        <taxon>Alphaproteobacteria</taxon>
        <taxon>Hyphomicrobiales</taxon>
        <taxon>Phyllobacteriaceae</taxon>
        <taxon>Mesorhizobium</taxon>
    </lineage>
</organism>
<feature type="transmembrane region" description="Helical" evidence="7">
    <location>
        <begin position="213"/>
        <end position="236"/>
    </location>
</feature>
<keyword evidence="4 7" id="KW-0812">Transmembrane</keyword>
<dbReference type="PROSITE" id="PS50928">
    <property type="entry name" value="ABC_TM1"/>
    <property type="match status" value="1"/>
</dbReference>
<dbReference type="EMBL" id="CP088147">
    <property type="protein sequence ID" value="UTU54440.1"/>
    <property type="molecule type" value="Genomic_DNA"/>
</dbReference>
<dbReference type="Pfam" id="PF00528">
    <property type="entry name" value="BPD_transp_1"/>
    <property type="match status" value="1"/>
</dbReference>
<evidence type="ECO:0000256" key="6">
    <source>
        <dbReference type="ARBA" id="ARBA00023136"/>
    </source>
</evidence>
<keyword evidence="6 7" id="KW-0472">Membrane</keyword>